<keyword evidence="4" id="KW-1185">Reference proteome</keyword>
<protein>
    <submittedName>
        <fullName evidence="3">Uncharacterized protein</fullName>
    </submittedName>
</protein>
<feature type="coiled-coil region" evidence="1">
    <location>
        <begin position="362"/>
        <end position="417"/>
    </location>
</feature>
<evidence type="ECO:0000313" key="4">
    <source>
        <dbReference type="Proteomes" id="UP000790833"/>
    </source>
</evidence>
<feature type="region of interest" description="Disordered" evidence="2">
    <location>
        <begin position="44"/>
        <end position="96"/>
    </location>
</feature>
<feature type="coiled-coil region" evidence="1">
    <location>
        <begin position="153"/>
        <end position="180"/>
    </location>
</feature>
<dbReference type="RefSeq" id="XP_043051490.1">
    <property type="nucleotide sequence ID" value="XM_043193102.1"/>
</dbReference>
<sequence>MSPLHEITNDLAVNPKDGYRKSPCTKRHCTNSITFELGRIPKPKLQKEQRSMDGKKTCIPHPDRDRGSTALRLSPRSKLPPPRHSLSSRVECAPVTEEDDDTSVTIPLVKVNRIRNALRILQNSMKRPSTSPILTRTFLDVMRDNELEEKAKLDQVEVEIEQQLKVNQKLKRRLQEEHEIELHCIRQSRIWRDERDQVVRDYDNRKHKFDMEIQSSRDKTQLELAALRKDQQEARKQLMITFEEEIKQAKEHHDNDALDAITEYKEMIMKYREQLDAANVSRMKSMAEEEAKFDVHWIESQKYRIDEVVVLERKLQERQDQVDQVSTEIADIKSAVESGDPTAIKKAINDKDTELRDILQRERYLNSQIQQYETEYEELKKVKTSIQPVVEDAQRCYNDAYAKLQDLKKQILFLNNSIFKIESKVRVFIRSSSSTSGHFDGQFPSTASNQEVLFEISSQVPLVVDGSFVSQIFVGDNPLQSIFWDAVEYALENASSQGISISSRIAAVGDRFYHDLLDNHTVIDSIGEARLVEVSTADLFIKACQAQGEEKFKVPIAIQMLVGKGKITLIQLGGDIHSQLGYLKESLDFPSTCVASTLNSLFDNSICLLMGDFTSEKSENTLSDVLFQINSHVSGYTVGQ</sequence>
<dbReference type="GeneID" id="66115705"/>
<name>A0A9P8AJZ6_9ASCO</name>
<reference evidence="3" key="1">
    <citation type="submission" date="2021-03" db="EMBL/GenBank/DDBJ databases">
        <authorList>
            <person name="Palmer J.M."/>
        </authorList>
    </citation>
    <scope>NUCLEOTIDE SEQUENCE</scope>
    <source>
        <strain evidence="3">ARV_011</strain>
    </source>
</reference>
<dbReference type="EMBL" id="JAHMUF010000002">
    <property type="protein sequence ID" value="KAG7195945.1"/>
    <property type="molecule type" value="Genomic_DNA"/>
</dbReference>
<accession>A0A9P8AJZ6</accession>
<comment type="caution">
    <text evidence="3">The sequence shown here is derived from an EMBL/GenBank/DDBJ whole genome shotgun (WGS) entry which is preliminary data.</text>
</comment>
<evidence type="ECO:0000313" key="3">
    <source>
        <dbReference type="EMBL" id="KAG7195945.1"/>
    </source>
</evidence>
<organism evidence="3 4">
    <name type="scientific">Scheffersomyces spartinae</name>
    <dbReference type="NCBI Taxonomy" id="45513"/>
    <lineage>
        <taxon>Eukaryota</taxon>
        <taxon>Fungi</taxon>
        <taxon>Dikarya</taxon>
        <taxon>Ascomycota</taxon>
        <taxon>Saccharomycotina</taxon>
        <taxon>Pichiomycetes</taxon>
        <taxon>Debaryomycetaceae</taxon>
        <taxon>Scheffersomyces</taxon>
    </lineage>
</organism>
<dbReference type="Proteomes" id="UP000790833">
    <property type="component" value="Unassembled WGS sequence"/>
</dbReference>
<dbReference type="AlphaFoldDB" id="A0A9P8AJZ6"/>
<feature type="compositionally biased region" description="Basic and acidic residues" evidence="2">
    <location>
        <begin position="45"/>
        <end position="67"/>
    </location>
</feature>
<evidence type="ECO:0000256" key="1">
    <source>
        <dbReference type="SAM" id="Coils"/>
    </source>
</evidence>
<keyword evidence="1" id="KW-0175">Coiled coil</keyword>
<gene>
    <name evidence="3" type="ORF">KQ657_002331</name>
</gene>
<proteinExistence type="predicted"/>
<evidence type="ECO:0000256" key="2">
    <source>
        <dbReference type="SAM" id="MobiDB-lite"/>
    </source>
</evidence>